<evidence type="ECO:0000256" key="1">
    <source>
        <dbReference type="ARBA" id="ARBA00022737"/>
    </source>
</evidence>
<evidence type="ECO:0000313" key="3">
    <source>
        <dbReference type="EMBL" id="KAF1302085.1"/>
    </source>
</evidence>
<dbReference type="Pfam" id="PF03123">
    <property type="entry name" value="CAT_RBD"/>
    <property type="match status" value="1"/>
</dbReference>
<dbReference type="NCBIfam" id="NF046042">
    <property type="entry name" value="LicT"/>
    <property type="match status" value="1"/>
</dbReference>
<dbReference type="PANTHER" id="PTHR30185">
    <property type="entry name" value="CRYPTIC BETA-GLUCOSIDE BGL OPERON ANTITERMINATOR"/>
    <property type="match status" value="1"/>
</dbReference>
<dbReference type="Pfam" id="PF00874">
    <property type="entry name" value="PRD"/>
    <property type="match status" value="2"/>
</dbReference>
<dbReference type="InterPro" id="IPR036634">
    <property type="entry name" value="PRD_sf"/>
</dbReference>
<comment type="caution">
    <text evidence="3">The sequence shown here is derived from an EMBL/GenBank/DDBJ whole genome shotgun (WGS) entry which is preliminary data.</text>
</comment>
<accession>A0ABQ6YWU1</accession>
<evidence type="ECO:0000313" key="4">
    <source>
        <dbReference type="Proteomes" id="UP000782705"/>
    </source>
</evidence>
<dbReference type="InterPro" id="IPR050661">
    <property type="entry name" value="BglG_antiterminators"/>
</dbReference>
<dbReference type="Gene3D" id="1.20.890.100">
    <property type="match status" value="1"/>
</dbReference>
<protein>
    <submittedName>
        <fullName evidence="3">Transcription antiterminator BglG</fullName>
    </submittedName>
</protein>
<dbReference type="PROSITE" id="PS51372">
    <property type="entry name" value="PRD_2"/>
    <property type="match status" value="2"/>
</dbReference>
<dbReference type="SUPFAM" id="SSF63520">
    <property type="entry name" value="PTS-regulatory domain, PRD"/>
    <property type="match status" value="2"/>
</dbReference>
<gene>
    <name evidence="3" type="ORF">BAU17_01560</name>
</gene>
<dbReference type="Gene3D" id="2.30.24.10">
    <property type="entry name" value="CAT RNA-binding domain"/>
    <property type="match status" value="1"/>
</dbReference>
<keyword evidence="4" id="KW-1185">Reference proteome</keyword>
<sequence length="278" mass="32085">MLIDKILNNNVVLSHNDSDEEIILMGRGLAFQKKIGDQVDAQFIEKEFVLKDSLTGHQMAQVFNDVPSEEIDLAKKMIDLAEKELQVELSTSIYLTLTDHLHYAIKRMQEGIEIPNPLLLETQRFYPKEFAIAEKGLALVSQELGIELPESEAGFIAFHIVNSSQGNDNMQTTMQMTEIVRDILSLISRYFGKTFDNQSLNYQRIVTHLQYFAQRYLKNELSDEQDEFLFTLVQSKYPKSFQAVQRINEFLEKTYHQPIGQAEMIYLTIHIDRVVGET</sequence>
<name>A0ABQ6YWU1_9ENTE</name>
<feature type="domain" description="PRD" evidence="2">
    <location>
        <begin position="65"/>
        <end position="170"/>
    </location>
</feature>
<dbReference type="EMBL" id="MAEL01000054">
    <property type="protein sequence ID" value="KAF1302085.1"/>
    <property type="molecule type" value="Genomic_DNA"/>
</dbReference>
<dbReference type="SUPFAM" id="SSF50151">
    <property type="entry name" value="SacY-like RNA-binding domain"/>
    <property type="match status" value="1"/>
</dbReference>
<reference evidence="3 4" key="1">
    <citation type="submission" date="2016-06" db="EMBL/GenBank/DDBJ databases">
        <title>Four novel species of enterococci isolated from chicken manure.</title>
        <authorList>
            <person name="Van Tyne D."/>
        </authorList>
    </citation>
    <scope>NUCLEOTIDE SEQUENCE [LARGE SCALE GENOMIC DNA]</scope>
    <source>
        <strain evidence="3 4">CU12B</strain>
    </source>
</reference>
<dbReference type="InterPro" id="IPR011608">
    <property type="entry name" value="PRD"/>
</dbReference>
<dbReference type="SMART" id="SM01061">
    <property type="entry name" value="CAT_RBD"/>
    <property type="match status" value="1"/>
</dbReference>
<dbReference type="Gene3D" id="1.10.1790.10">
    <property type="entry name" value="PRD domain"/>
    <property type="match status" value="1"/>
</dbReference>
<dbReference type="PANTHER" id="PTHR30185:SF15">
    <property type="entry name" value="CRYPTIC BETA-GLUCOSIDE BGL OPERON ANTITERMINATOR"/>
    <property type="match status" value="1"/>
</dbReference>
<dbReference type="InterPro" id="IPR036650">
    <property type="entry name" value="CAT_RNA-bd_dom_sf"/>
</dbReference>
<organism evidence="3 4">
    <name type="scientific">Candidatus Enterococcus willemsii</name>
    <dbReference type="NCBI Taxonomy" id="1857215"/>
    <lineage>
        <taxon>Bacteria</taxon>
        <taxon>Bacillati</taxon>
        <taxon>Bacillota</taxon>
        <taxon>Bacilli</taxon>
        <taxon>Lactobacillales</taxon>
        <taxon>Enterococcaceae</taxon>
        <taxon>Enterococcus</taxon>
    </lineage>
</organism>
<keyword evidence="1" id="KW-0677">Repeat</keyword>
<dbReference type="Proteomes" id="UP000782705">
    <property type="component" value="Unassembled WGS sequence"/>
</dbReference>
<dbReference type="InterPro" id="IPR004341">
    <property type="entry name" value="CAT_RNA-bd_dom"/>
</dbReference>
<dbReference type="RefSeq" id="WP_161903064.1">
    <property type="nucleotide sequence ID" value="NZ_MAEL01000054.1"/>
</dbReference>
<evidence type="ECO:0000259" key="2">
    <source>
        <dbReference type="PROSITE" id="PS51372"/>
    </source>
</evidence>
<proteinExistence type="predicted"/>
<dbReference type="Gene3D" id="1.20.58.1950">
    <property type="match status" value="1"/>
</dbReference>
<feature type="domain" description="PRD" evidence="2">
    <location>
        <begin position="171"/>
        <end position="278"/>
    </location>
</feature>